<dbReference type="Gene3D" id="2.60.40.420">
    <property type="entry name" value="Cupredoxins - blue copper proteins"/>
    <property type="match status" value="1"/>
</dbReference>
<comment type="caution">
    <text evidence="1">The sequence shown here is derived from an EMBL/GenBank/DDBJ whole genome shotgun (WGS) entry which is preliminary data.</text>
</comment>
<protein>
    <submittedName>
        <fullName evidence="1">Uncharacterized protein</fullName>
    </submittedName>
</protein>
<accession>A0A9P4S2H9</accession>
<sequence length="104" mass="11444">TVQVTVGVAGQLQFDPHTLTVPPGTTLTFNFLSLNHTLTQSSFEHPCNKTGSIDTGFNQFNPQNISGRFLVDIIVNSTRPLWFYCAQTLKADHCSQGMVFSVNP</sequence>
<keyword evidence="2" id="KW-1185">Reference proteome</keyword>
<dbReference type="PANTHER" id="PTHR34883">
    <property type="entry name" value="SERINE-RICH PROTEIN, PUTATIVE-RELATED-RELATED"/>
    <property type="match status" value="1"/>
</dbReference>
<dbReference type="PANTHER" id="PTHR34883:SF16">
    <property type="entry name" value="RICH PROTEIN, PUTATIVE-RELATED"/>
    <property type="match status" value="1"/>
</dbReference>
<dbReference type="InterPro" id="IPR052953">
    <property type="entry name" value="Ser-rich/MCO-related"/>
</dbReference>
<dbReference type="Proteomes" id="UP000799429">
    <property type="component" value="Unassembled WGS sequence"/>
</dbReference>
<dbReference type="AlphaFoldDB" id="A0A9P4S2H9"/>
<evidence type="ECO:0000313" key="2">
    <source>
        <dbReference type="Proteomes" id="UP000799429"/>
    </source>
</evidence>
<organism evidence="1 2">
    <name type="scientific">Patellaria atrata CBS 101060</name>
    <dbReference type="NCBI Taxonomy" id="1346257"/>
    <lineage>
        <taxon>Eukaryota</taxon>
        <taxon>Fungi</taxon>
        <taxon>Dikarya</taxon>
        <taxon>Ascomycota</taxon>
        <taxon>Pezizomycotina</taxon>
        <taxon>Dothideomycetes</taxon>
        <taxon>Dothideomycetes incertae sedis</taxon>
        <taxon>Patellariales</taxon>
        <taxon>Patellariaceae</taxon>
        <taxon>Patellaria</taxon>
    </lineage>
</organism>
<feature type="non-terminal residue" evidence="1">
    <location>
        <position position="1"/>
    </location>
</feature>
<proteinExistence type="predicted"/>
<evidence type="ECO:0000313" key="1">
    <source>
        <dbReference type="EMBL" id="KAF2834201.1"/>
    </source>
</evidence>
<feature type="non-terminal residue" evidence="1">
    <location>
        <position position="104"/>
    </location>
</feature>
<dbReference type="OrthoDB" id="2331100at2759"/>
<dbReference type="InterPro" id="IPR008972">
    <property type="entry name" value="Cupredoxin"/>
</dbReference>
<reference evidence="1" key="1">
    <citation type="journal article" date="2020" name="Stud. Mycol.">
        <title>101 Dothideomycetes genomes: a test case for predicting lifestyles and emergence of pathogens.</title>
        <authorList>
            <person name="Haridas S."/>
            <person name="Albert R."/>
            <person name="Binder M."/>
            <person name="Bloem J."/>
            <person name="Labutti K."/>
            <person name="Salamov A."/>
            <person name="Andreopoulos B."/>
            <person name="Baker S."/>
            <person name="Barry K."/>
            <person name="Bills G."/>
            <person name="Bluhm B."/>
            <person name="Cannon C."/>
            <person name="Castanera R."/>
            <person name="Culley D."/>
            <person name="Daum C."/>
            <person name="Ezra D."/>
            <person name="Gonzalez J."/>
            <person name="Henrissat B."/>
            <person name="Kuo A."/>
            <person name="Liang C."/>
            <person name="Lipzen A."/>
            <person name="Lutzoni F."/>
            <person name="Magnuson J."/>
            <person name="Mondo S."/>
            <person name="Nolan M."/>
            <person name="Ohm R."/>
            <person name="Pangilinan J."/>
            <person name="Park H.-J."/>
            <person name="Ramirez L."/>
            <person name="Alfaro M."/>
            <person name="Sun H."/>
            <person name="Tritt A."/>
            <person name="Yoshinaga Y."/>
            <person name="Zwiers L.-H."/>
            <person name="Turgeon B."/>
            <person name="Goodwin S."/>
            <person name="Spatafora J."/>
            <person name="Crous P."/>
            <person name="Grigoriev I."/>
        </authorList>
    </citation>
    <scope>NUCLEOTIDE SEQUENCE</scope>
    <source>
        <strain evidence="1">CBS 101060</strain>
    </source>
</reference>
<dbReference type="SUPFAM" id="SSF49503">
    <property type="entry name" value="Cupredoxins"/>
    <property type="match status" value="1"/>
</dbReference>
<gene>
    <name evidence="1" type="ORF">M501DRAFT_922606</name>
</gene>
<dbReference type="EMBL" id="MU006125">
    <property type="protein sequence ID" value="KAF2834201.1"/>
    <property type="molecule type" value="Genomic_DNA"/>
</dbReference>
<name>A0A9P4S2H9_9PEZI</name>